<evidence type="ECO:0000313" key="2">
    <source>
        <dbReference type="Proteomes" id="UP000178129"/>
    </source>
</evidence>
<sequence>MGARHRMDAKEHVFPTLAVTSAAPMLTMANTTISHAVSGIAEIKSFQVARHSMEPKTVKQLVPTVEPTWKLSTVWIASSTLWSPALGFAFFDDGFLLYASDL</sequence>
<organism evidence="1 2">
    <name type="scientific">Rhynchosporium graminicola</name>
    <dbReference type="NCBI Taxonomy" id="2792576"/>
    <lineage>
        <taxon>Eukaryota</taxon>
        <taxon>Fungi</taxon>
        <taxon>Dikarya</taxon>
        <taxon>Ascomycota</taxon>
        <taxon>Pezizomycotina</taxon>
        <taxon>Leotiomycetes</taxon>
        <taxon>Helotiales</taxon>
        <taxon>Ploettnerulaceae</taxon>
        <taxon>Rhynchosporium</taxon>
    </lineage>
</organism>
<protein>
    <submittedName>
        <fullName evidence="1">Uncharacterized protein</fullName>
    </submittedName>
</protein>
<name>A0A1E1LCJ5_9HELO</name>
<dbReference type="AlphaFoldDB" id="A0A1E1LCJ5"/>
<proteinExistence type="predicted"/>
<reference evidence="2" key="1">
    <citation type="submission" date="2016-03" db="EMBL/GenBank/DDBJ databases">
        <authorList>
            <person name="Ploux O."/>
        </authorList>
    </citation>
    <scope>NUCLEOTIDE SEQUENCE [LARGE SCALE GENOMIC DNA]</scope>
    <source>
        <strain evidence="2">UK7</strain>
    </source>
</reference>
<keyword evidence="2" id="KW-1185">Reference proteome</keyword>
<dbReference type="EMBL" id="FJUW01000046">
    <property type="protein sequence ID" value="CZT08240.1"/>
    <property type="molecule type" value="Genomic_DNA"/>
</dbReference>
<dbReference type="InParanoid" id="A0A1E1LCJ5"/>
<gene>
    <name evidence="1" type="ORF">RCO7_11208</name>
</gene>
<comment type="caution">
    <text evidence="1">The sequence shown here is derived from an EMBL/GenBank/DDBJ whole genome shotgun (WGS) entry which is preliminary data.</text>
</comment>
<accession>A0A1E1LCJ5</accession>
<evidence type="ECO:0000313" key="1">
    <source>
        <dbReference type="EMBL" id="CZT08240.1"/>
    </source>
</evidence>
<dbReference type="Proteomes" id="UP000178129">
    <property type="component" value="Unassembled WGS sequence"/>
</dbReference>